<accession>A0A5B8MEL5</accession>
<dbReference type="PANTHER" id="PTHR31579">
    <property type="entry name" value="OS03G0796600 PROTEIN"/>
    <property type="match status" value="1"/>
</dbReference>
<organism evidence="2 3">
    <name type="scientific">Chloropicon primus</name>
    <dbReference type="NCBI Taxonomy" id="1764295"/>
    <lineage>
        <taxon>Eukaryota</taxon>
        <taxon>Viridiplantae</taxon>
        <taxon>Chlorophyta</taxon>
        <taxon>Chloropicophyceae</taxon>
        <taxon>Chloropicales</taxon>
        <taxon>Chloropicaceae</taxon>
        <taxon>Chloropicon</taxon>
    </lineage>
</organism>
<dbReference type="OrthoDB" id="535753at2759"/>
<dbReference type="EMBL" id="CP031035">
    <property type="protein sequence ID" value="QDZ18883.1"/>
    <property type="molecule type" value="Genomic_DNA"/>
</dbReference>
<feature type="region of interest" description="Disordered" evidence="1">
    <location>
        <begin position="77"/>
        <end position="107"/>
    </location>
</feature>
<feature type="compositionally biased region" description="Low complexity" evidence="1">
    <location>
        <begin position="88"/>
        <end position="107"/>
    </location>
</feature>
<sequence length="230" mass="25205">MMTSSSASKVLTRVQSEGGLSDAALFDIDLDDLTWSPTSLVSEVDDALQLEQDLATLGTICSAASVKEEKRVRRIRKVLRSGDDTSESTESTESSSSSSSSSSDSASSSGAVAKALGQLGPLGYPVSVASSRRKIKGDIFRCPHHEFLRMDVDDGLIIDPNFRSRWEVARSSYYYSKVVQALPCVFVGTEARLRLLVTFMSEQLNRNYKVMSMDCPPWRGTKSLLNTWAL</sequence>
<dbReference type="PANTHER" id="PTHR31579:SF1">
    <property type="entry name" value="OS03G0796600 PROTEIN"/>
    <property type="match status" value="1"/>
</dbReference>
<dbReference type="Proteomes" id="UP000316726">
    <property type="component" value="Chromosome 2"/>
</dbReference>
<evidence type="ECO:0000256" key="1">
    <source>
        <dbReference type="SAM" id="MobiDB-lite"/>
    </source>
</evidence>
<name>A0A5B8MEL5_9CHLO</name>
<protein>
    <submittedName>
        <fullName evidence="2">Uncharacterized protein</fullName>
    </submittedName>
</protein>
<dbReference type="Pfam" id="PF04720">
    <property type="entry name" value="PDDEXK_6"/>
    <property type="match status" value="1"/>
</dbReference>
<reference evidence="2 3" key="1">
    <citation type="submission" date="2018-07" db="EMBL/GenBank/DDBJ databases">
        <title>The complete nuclear genome of the prasinophyte Chloropicon primus (CCMP1205).</title>
        <authorList>
            <person name="Pombert J.-F."/>
            <person name="Otis C."/>
            <person name="Turmel M."/>
            <person name="Lemieux C."/>
        </authorList>
    </citation>
    <scope>NUCLEOTIDE SEQUENCE [LARGE SCALE GENOMIC DNA]</scope>
    <source>
        <strain evidence="2 3">CCMP1205</strain>
    </source>
</reference>
<keyword evidence="3" id="KW-1185">Reference proteome</keyword>
<dbReference type="AlphaFoldDB" id="A0A5B8MEL5"/>
<evidence type="ECO:0000313" key="3">
    <source>
        <dbReference type="Proteomes" id="UP000316726"/>
    </source>
</evidence>
<dbReference type="STRING" id="1764295.A0A5B8MEL5"/>
<proteinExistence type="predicted"/>
<dbReference type="InterPro" id="IPR006502">
    <property type="entry name" value="PDDEXK-like"/>
</dbReference>
<gene>
    <name evidence="2" type="ORF">A3770_02p14010</name>
</gene>
<evidence type="ECO:0000313" key="2">
    <source>
        <dbReference type="EMBL" id="QDZ18883.1"/>
    </source>
</evidence>